<gene>
    <name evidence="2" type="ORF">HEB29_001716</name>
</gene>
<accession>A0A7Y9KVR4</accession>
<dbReference type="EMBL" id="JACCCF010000001">
    <property type="protein sequence ID" value="NYE40705.1"/>
    <property type="molecule type" value="Genomic_DNA"/>
</dbReference>
<evidence type="ECO:0000313" key="2">
    <source>
        <dbReference type="EMBL" id="NYE40705.1"/>
    </source>
</evidence>
<dbReference type="AlphaFoldDB" id="A0A7Y9KVR4"/>
<dbReference type="Proteomes" id="UP000530403">
    <property type="component" value="Unassembled WGS sequence"/>
</dbReference>
<feature type="region of interest" description="Disordered" evidence="1">
    <location>
        <begin position="1"/>
        <end position="32"/>
    </location>
</feature>
<sequence>MALQTSISTGDLAKKNEQSQQKRAAEKAAKPK</sequence>
<name>A0A7Y9KVR4_9ACTN</name>
<protein>
    <submittedName>
        <fullName evidence="2">Uncharacterized protein</fullName>
    </submittedName>
</protein>
<comment type="caution">
    <text evidence="2">The sequence shown here is derived from an EMBL/GenBank/DDBJ whole genome shotgun (WGS) entry which is preliminary data.</text>
</comment>
<feature type="compositionally biased region" description="Basic and acidic residues" evidence="1">
    <location>
        <begin position="23"/>
        <end position="32"/>
    </location>
</feature>
<evidence type="ECO:0000313" key="3">
    <source>
        <dbReference type="Proteomes" id="UP000530403"/>
    </source>
</evidence>
<proteinExistence type="predicted"/>
<organism evidence="2 3">
    <name type="scientific">Streptomyces fulvorobeus</name>
    <dbReference type="NCBI Taxonomy" id="284028"/>
    <lineage>
        <taxon>Bacteria</taxon>
        <taxon>Bacillati</taxon>
        <taxon>Actinomycetota</taxon>
        <taxon>Actinomycetes</taxon>
        <taxon>Kitasatosporales</taxon>
        <taxon>Streptomycetaceae</taxon>
        <taxon>Streptomyces</taxon>
    </lineage>
</organism>
<reference evidence="2 3" key="1">
    <citation type="submission" date="2020-07" db="EMBL/GenBank/DDBJ databases">
        <title>Sequencing the genomes of 1000 actinobacteria strains.</title>
        <authorList>
            <person name="Klenk H.-P."/>
        </authorList>
    </citation>
    <scope>NUCLEOTIDE SEQUENCE [LARGE SCALE GENOMIC DNA]</scope>
    <source>
        <strain evidence="2 3">DSM 41455</strain>
    </source>
</reference>
<evidence type="ECO:0000256" key="1">
    <source>
        <dbReference type="SAM" id="MobiDB-lite"/>
    </source>
</evidence>